<proteinExistence type="evidence at transcript level"/>
<dbReference type="InterPro" id="IPR003959">
    <property type="entry name" value="ATPase_AAA_core"/>
</dbReference>
<dbReference type="InterPro" id="IPR015415">
    <property type="entry name" value="Spast_Vps4_C"/>
</dbReference>
<dbReference type="InterPro" id="IPR027417">
    <property type="entry name" value="P-loop_NTPase"/>
</dbReference>
<evidence type="ECO:0000256" key="3">
    <source>
        <dbReference type="ARBA" id="ARBA00022840"/>
    </source>
</evidence>
<gene>
    <name evidence="7" type="primary">Vps4b-001</name>
</gene>
<dbReference type="Pfam" id="PF17862">
    <property type="entry name" value="AAA_lid_3"/>
    <property type="match status" value="1"/>
</dbReference>
<organism evidence="7">
    <name type="scientific">Phallusia mammillata</name>
    <dbReference type="NCBI Taxonomy" id="59560"/>
    <lineage>
        <taxon>Eukaryota</taxon>
        <taxon>Metazoa</taxon>
        <taxon>Chordata</taxon>
        <taxon>Tunicata</taxon>
        <taxon>Ascidiacea</taxon>
        <taxon>Phlebobranchia</taxon>
        <taxon>Ascidiidae</taxon>
        <taxon>Phallusia</taxon>
    </lineage>
</organism>
<dbReference type="InterPro" id="IPR041569">
    <property type="entry name" value="AAA_lid_3"/>
</dbReference>
<evidence type="ECO:0000256" key="4">
    <source>
        <dbReference type="RuleBase" id="RU003651"/>
    </source>
</evidence>
<protein>
    <submittedName>
        <fullName evidence="7">Vacuolar protein sorting-associated protein 4B-like</fullName>
    </submittedName>
</protein>
<feature type="compositionally biased region" description="Low complexity" evidence="5">
    <location>
        <begin position="60"/>
        <end position="69"/>
    </location>
</feature>
<dbReference type="FunFam" id="3.40.50.300:FF:001003">
    <property type="entry name" value="Vacuolar protein sorting-associated protein 4"/>
    <property type="match status" value="1"/>
</dbReference>
<dbReference type="PANTHER" id="PTHR23074:SF72">
    <property type="entry name" value="VACUOLAR PROTEIN SORTING-ASSOCIATED PROTEIN 4B"/>
    <property type="match status" value="1"/>
</dbReference>
<name>A0A6F9DW17_9ASCI</name>
<dbReference type="Gene3D" id="1.10.8.60">
    <property type="match status" value="1"/>
</dbReference>
<feature type="domain" description="AAA+ ATPase" evidence="6">
    <location>
        <begin position="124"/>
        <end position="259"/>
    </location>
</feature>
<evidence type="ECO:0000256" key="1">
    <source>
        <dbReference type="ARBA" id="ARBA00006914"/>
    </source>
</evidence>
<evidence type="ECO:0000256" key="2">
    <source>
        <dbReference type="ARBA" id="ARBA00022741"/>
    </source>
</evidence>
<keyword evidence="2 4" id="KW-0547">Nucleotide-binding</keyword>
<dbReference type="InterPro" id="IPR050304">
    <property type="entry name" value="MT-severing_AAA_ATPase"/>
</dbReference>
<dbReference type="AlphaFoldDB" id="A0A6F9DW17"/>
<dbReference type="Pfam" id="PF09336">
    <property type="entry name" value="Vps4_C"/>
    <property type="match status" value="1"/>
</dbReference>
<dbReference type="InterPro" id="IPR003960">
    <property type="entry name" value="ATPase_AAA_CS"/>
</dbReference>
<dbReference type="EMBL" id="LR791782">
    <property type="protein sequence ID" value="CAB3267644.1"/>
    <property type="molecule type" value="mRNA"/>
</dbReference>
<sequence length="390" mass="44014">MLQSCLDNTLSQISLLHSKDQDDERKASLLEVFQLINNLNKKINNRNKATEAPIENRDCSTSSFSQSRSTRNESRKSAIEQTIVVGHSGKFDDVVGLNEAKISLNEAIVMPLLYPHLFTGNRRPWNRILMYGPPGTGKSRLAHALANEIQSTFYSVSSADLMSSLFGESEKMVRELFHHARSSSGRCVIFIDEIDSLCRRRSETEDESVRRIKTELLHQMDGGVSEDEIFLLCATNCPWELDPAFLRRFQKRVHISLPDADSRIKILKLHVGDDTTFSDEDWNELGDLTDGYSGSDLANLVNSALFEPVRFLQKAQHWVRCGDGKFRPCLPDHPGNFKSELGSLLPSSVTTRPLSMRDMRKCLLTSKATVGRNDLRLFDKFTAKFGQEGN</sequence>
<accession>A0A6F9DW17</accession>
<evidence type="ECO:0000259" key="6">
    <source>
        <dbReference type="SMART" id="SM00382"/>
    </source>
</evidence>
<dbReference type="InterPro" id="IPR003593">
    <property type="entry name" value="AAA+_ATPase"/>
</dbReference>
<dbReference type="SUPFAM" id="SSF52540">
    <property type="entry name" value="P-loop containing nucleoside triphosphate hydrolases"/>
    <property type="match status" value="1"/>
</dbReference>
<keyword evidence="3 4" id="KW-0067">ATP-binding</keyword>
<dbReference type="PANTHER" id="PTHR23074">
    <property type="entry name" value="AAA DOMAIN-CONTAINING"/>
    <property type="match status" value="1"/>
</dbReference>
<feature type="region of interest" description="Disordered" evidence="5">
    <location>
        <begin position="48"/>
        <end position="77"/>
    </location>
</feature>
<comment type="similarity">
    <text evidence="1 4">Belongs to the AAA ATPase family.</text>
</comment>
<dbReference type="GO" id="GO:0007033">
    <property type="term" value="P:vacuole organization"/>
    <property type="evidence" value="ECO:0007669"/>
    <property type="project" value="TreeGrafter"/>
</dbReference>
<dbReference type="GO" id="GO:0016887">
    <property type="term" value="F:ATP hydrolysis activity"/>
    <property type="evidence" value="ECO:0007669"/>
    <property type="project" value="InterPro"/>
</dbReference>
<dbReference type="GO" id="GO:0005524">
    <property type="term" value="F:ATP binding"/>
    <property type="evidence" value="ECO:0007669"/>
    <property type="project" value="UniProtKB-KW"/>
</dbReference>
<evidence type="ECO:0000313" key="7">
    <source>
        <dbReference type="EMBL" id="CAB3267644.1"/>
    </source>
</evidence>
<dbReference type="PROSITE" id="PS00674">
    <property type="entry name" value="AAA"/>
    <property type="match status" value="1"/>
</dbReference>
<dbReference type="Gene3D" id="3.40.50.300">
    <property type="entry name" value="P-loop containing nucleotide triphosphate hydrolases"/>
    <property type="match status" value="1"/>
</dbReference>
<reference evidence="7" key="1">
    <citation type="submission" date="2020-04" db="EMBL/GenBank/DDBJ databases">
        <authorList>
            <person name="Neveu A P."/>
        </authorList>
    </citation>
    <scope>NUCLEOTIDE SEQUENCE</scope>
    <source>
        <tissue evidence="7">Whole embryo</tissue>
    </source>
</reference>
<dbReference type="Pfam" id="PF00004">
    <property type="entry name" value="AAA"/>
    <property type="match status" value="1"/>
</dbReference>
<evidence type="ECO:0000256" key="5">
    <source>
        <dbReference type="SAM" id="MobiDB-lite"/>
    </source>
</evidence>
<dbReference type="SMART" id="SM00382">
    <property type="entry name" value="AAA"/>
    <property type="match status" value="1"/>
</dbReference>
<dbReference type="GO" id="GO:0016197">
    <property type="term" value="P:endosomal transport"/>
    <property type="evidence" value="ECO:0007669"/>
    <property type="project" value="TreeGrafter"/>
</dbReference>